<comment type="caution">
    <text evidence="1">The sequence shown here is derived from an EMBL/GenBank/DDBJ whole genome shotgun (WGS) entry which is preliminary data.</text>
</comment>
<evidence type="ECO:0000313" key="1">
    <source>
        <dbReference type="EMBL" id="RNA25382.1"/>
    </source>
</evidence>
<dbReference type="Proteomes" id="UP000276133">
    <property type="component" value="Unassembled WGS sequence"/>
</dbReference>
<sequence length="94" mass="11152">MITSSWLTYIHLIVNHQIDSSYIIITFKFILLICHSKDQFYLKKKEMNIKFFGNLMEFEPISELSEQSDPSHTLKAIEIQFLALNLKKQNLFLQ</sequence>
<dbReference type="AlphaFoldDB" id="A0A3M7RPA3"/>
<accession>A0A3M7RPA3</accession>
<keyword evidence="2" id="KW-1185">Reference proteome</keyword>
<protein>
    <submittedName>
        <fullName evidence="1">Uncharacterized protein</fullName>
    </submittedName>
</protein>
<dbReference type="EMBL" id="REGN01002934">
    <property type="protein sequence ID" value="RNA25382.1"/>
    <property type="molecule type" value="Genomic_DNA"/>
</dbReference>
<evidence type="ECO:0000313" key="2">
    <source>
        <dbReference type="Proteomes" id="UP000276133"/>
    </source>
</evidence>
<organism evidence="1 2">
    <name type="scientific">Brachionus plicatilis</name>
    <name type="common">Marine rotifer</name>
    <name type="synonym">Brachionus muelleri</name>
    <dbReference type="NCBI Taxonomy" id="10195"/>
    <lineage>
        <taxon>Eukaryota</taxon>
        <taxon>Metazoa</taxon>
        <taxon>Spiralia</taxon>
        <taxon>Gnathifera</taxon>
        <taxon>Rotifera</taxon>
        <taxon>Eurotatoria</taxon>
        <taxon>Monogononta</taxon>
        <taxon>Pseudotrocha</taxon>
        <taxon>Ploima</taxon>
        <taxon>Brachionidae</taxon>
        <taxon>Brachionus</taxon>
    </lineage>
</organism>
<reference evidence="1 2" key="1">
    <citation type="journal article" date="2018" name="Sci. Rep.">
        <title>Genomic signatures of local adaptation to the degree of environmental predictability in rotifers.</title>
        <authorList>
            <person name="Franch-Gras L."/>
            <person name="Hahn C."/>
            <person name="Garcia-Roger E.M."/>
            <person name="Carmona M.J."/>
            <person name="Serra M."/>
            <person name="Gomez A."/>
        </authorList>
    </citation>
    <scope>NUCLEOTIDE SEQUENCE [LARGE SCALE GENOMIC DNA]</scope>
    <source>
        <strain evidence="1">HYR1</strain>
    </source>
</reference>
<name>A0A3M7RPA3_BRAPC</name>
<proteinExistence type="predicted"/>
<gene>
    <name evidence="1" type="ORF">BpHYR1_029510</name>
</gene>